<gene>
    <name evidence="2" type="ORF">Agub_g9057</name>
</gene>
<feature type="compositionally biased region" description="Low complexity" evidence="1">
    <location>
        <begin position="897"/>
        <end position="908"/>
    </location>
</feature>
<feature type="region of interest" description="Disordered" evidence="1">
    <location>
        <begin position="794"/>
        <end position="917"/>
    </location>
</feature>
<feature type="region of interest" description="Disordered" evidence="1">
    <location>
        <begin position="490"/>
        <end position="557"/>
    </location>
</feature>
<feature type="region of interest" description="Disordered" evidence="1">
    <location>
        <begin position="214"/>
        <end position="235"/>
    </location>
</feature>
<feature type="compositionally biased region" description="Pro residues" evidence="1">
    <location>
        <begin position="107"/>
        <end position="120"/>
    </location>
</feature>
<protein>
    <submittedName>
        <fullName evidence="2">Uncharacterized protein</fullName>
    </submittedName>
</protein>
<dbReference type="EMBL" id="BMAR01000018">
    <property type="protein sequence ID" value="GFR47352.1"/>
    <property type="molecule type" value="Genomic_DNA"/>
</dbReference>
<feature type="region of interest" description="Disordered" evidence="1">
    <location>
        <begin position="1490"/>
        <end position="1509"/>
    </location>
</feature>
<feature type="compositionally biased region" description="Low complexity" evidence="1">
    <location>
        <begin position="798"/>
        <end position="811"/>
    </location>
</feature>
<feature type="region of interest" description="Disordered" evidence="1">
    <location>
        <begin position="142"/>
        <end position="162"/>
    </location>
</feature>
<comment type="caution">
    <text evidence="2">The sequence shown here is derived from an EMBL/GenBank/DDBJ whole genome shotgun (WGS) entry which is preliminary data.</text>
</comment>
<keyword evidence="3" id="KW-1185">Reference proteome</keyword>
<sequence length="1711" mass="174342">MFGLRHAVQGGSLSQPPNMEGPVAFGVGSVTAMVDRNAVGEDCDHLRSDKRARMELGIGHGAIHAPDGIDCATDGASACITPPNKYSCGAPPSGSVHNDPHGHYPQPQAPCAPWEKPPPLVATQGSGQYSLKTVGSSCRSTAVASSSAPSPNPAPPAGALHQQPSQDMLLTSPSAVPWRHCDSGLQASREGLAPVACGCGDSAAARCMQPHVGSVPNGGSTPETSLAGGQSTGAAAPWELGTSSSGTEAVVTPTVVRCPHLVVPLPPITTGLPEQQHREVAAGAVVADSRSAAVAACAAAQGKQQLAGTDADTGYGYSRSVGLFDYASMWKGACEALESVPSLAAAACTPAAHQELPGSGSGLMTCRSSQKLQRQQSNIITTGNSIEPGPPLLLHCGSGRTLASPRAAAAHHVPGACGMPAAAGATASAPAAQAPGMSAALNKVLQAPLRKYGSGINPNAVTTGAGPSPAEMCVPALAFSARQECREGHLADHGVGEERRQHRRRAGEVEPGSPAELADDAISSCGSKDDFRAASPGALSPAAFSSQQHEQHQRPFASAHSMLAPPCSTLTTQLKAGPSAQFLTASQSAVPDDSATLAAPTGCVPHPTSAQALQPSNPCPQPMEADAAVVDADIDEAAAALLEAQEDGDAWWEGPADLEQEWQHVGDAFMEPPAATVNNAAPALDHTSPAADCSAASNGVVACPGGNAAHPSAGTPDSDAAASFCTAAKHANTAQLEALGSSLPPSAPLEMAAPAFAALCPTASALLRSGQAVEPPVDGQNVRLTASYWDEMEPTYGEPQEAPQQPQQPQEMGVGGSVAGPSRLPHQLPPQWPSGHTAGPSVPLQEQQAAQVPQPAHELAPSRPQPQQPQQQQVTDKQATAWPVRQAPSTCESASHAAQPAGQDPPQAYLAQQGGGKRQFCGEGSGYAQGVGWAPAGDAGMARTCERYGAVPPSCQGWGQAPMGSVEQRLQQEVQKPHQRHQQQVGMQGWRGPGSPAHAMTEATAYCNGHKRHKTADVHDWDGIMEDVSDISSRRSSYGSGNGAAHRSLQHLQGPHLQAQQQEAQQQYYAQEQYPASRQLQTFESFESSNDLQAPYVGALTCADQPSHGCCPPGQAGSVQPWQPHAPSATPQPLCACDCEACRAALVSGPAAARPAAVGVPEPRPRSLSTGGSGNTLMYGRCDCPDCNRAYEPSTSGGSAPMSYAPYGSQPRHGTLAAGASTALPPSGVAAFPAMQGHSSCPCDMCRRAATSCHPPATTYRAAAGHTMPPHPSGYTQSGLPMARSAPELAQPAPLQYAAQAAYGKSAPGIHNHLQLAAEPSSGPCKCSACISGAMGDALHAPAGCSVPPAPLPAAGDGYRAAVPGPLVPYGHAPVLAGAPVCSTGTTAACAQEGNQPTAPLSRHPSMECPAPPAPTHMACAPQLHAFTQPQPAQPYPAYGTHLQAYTGGGVRLRRSSASNAPAAATQFGAVAASQAWAAVPPPMLYRSATPAPSEGPCGHPLGPPSHFLQAPAQQQLPQGPQLQRLYSNGGLARQHSLPPPPFGAAAGSGCGAPGQVAPQASSVPAWAGAPCDASGNGAADMACYQVHDVATNPAGGGTNTGMQPQGVEAGLAASALQRMCSSELLPPSYSAPPPPAGATCGPWQQQQQQVAPAPYSAGSGLAAQADLSSAQPPHLCVQANRQGMSSVADEEAMWVEHPFMSWPKRGNRLP</sequence>
<accession>A0AAD3DVD0</accession>
<evidence type="ECO:0000256" key="1">
    <source>
        <dbReference type="SAM" id="MobiDB-lite"/>
    </source>
</evidence>
<proteinExistence type="predicted"/>
<reference evidence="2 3" key="1">
    <citation type="journal article" date="2021" name="Sci. Rep.">
        <title>Genome sequencing of the multicellular alga Astrephomene provides insights into convergent evolution of germ-soma differentiation.</title>
        <authorList>
            <person name="Yamashita S."/>
            <person name="Yamamoto K."/>
            <person name="Matsuzaki R."/>
            <person name="Suzuki S."/>
            <person name="Yamaguchi H."/>
            <person name="Hirooka S."/>
            <person name="Minakuchi Y."/>
            <person name="Miyagishima S."/>
            <person name="Kawachi M."/>
            <person name="Toyoda A."/>
            <person name="Nozaki H."/>
        </authorList>
    </citation>
    <scope>NUCLEOTIDE SEQUENCE [LARGE SCALE GENOMIC DNA]</scope>
    <source>
        <strain evidence="2 3">NIES-4017</strain>
    </source>
</reference>
<feature type="region of interest" description="Disordered" evidence="1">
    <location>
        <begin position="1631"/>
        <end position="1652"/>
    </location>
</feature>
<feature type="compositionally biased region" description="Low complexity" evidence="1">
    <location>
        <begin position="843"/>
        <end position="856"/>
    </location>
</feature>
<feature type="compositionally biased region" description="Polar residues" evidence="1">
    <location>
        <begin position="217"/>
        <end position="233"/>
    </location>
</feature>
<name>A0AAD3DVD0_9CHLO</name>
<evidence type="ECO:0000313" key="3">
    <source>
        <dbReference type="Proteomes" id="UP001054857"/>
    </source>
</evidence>
<evidence type="ECO:0000313" key="2">
    <source>
        <dbReference type="EMBL" id="GFR47352.1"/>
    </source>
</evidence>
<organism evidence="2 3">
    <name type="scientific">Astrephomene gubernaculifera</name>
    <dbReference type="NCBI Taxonomy" id="47775"/>
    <lineage>
        <taxon>Eukaryota</taxon>
        <taxon>Viridiplantae</taxon>
        <taxon>Chlorophyta</taxon>
        <taxon>core chlorophytes</taxon>
        <taxon>Chlorophyceae</taxon>
        <taxon>CS clade</taxon>
        <taxon>Chlamydomonadales</taxon>
        <taxon>Astrephomenaceae</taxon>
        <taxon>Astrephomene</taxon>
    </lineage>
</organism>
<feature type="compositionally biased region" description="Basic and acidic residues" evidence="1">
    <location>
        <begin position="490"/>
        <end position="500"/>
    </location>
</feature>
<feature type="region of interest" description="Disordered" evidence="1">
    <location>
        <begin position="1532"/>
        <end position="1556"/>
    </location>
</feature>
<feature type="region of interest" description="Disordered" evidence="1">
    <location>
        <begin position="91"/>
        <end position="126"/>
    </location>
</feature>
<feature type="region of interest" description="Disordered" evidence="1">
    <location>
        <begin position="1"/>
        <end position="20"/>
    </location>
</feature>
<dbReference type="Proteomes" id="UP001054857">
    <property type="component" value="Unassembled WGS sequence"/>
</dbReference>